<dbReference type="Gene3D" id="3.30.70.20">
    <property type="match status" value="1"/>
</dbReference>
<proteinExistence type="inferred from homology"/>
<dbReference type="PANTHER" id="PTHR43034:SF2">
    <property type="entry name" value="ION-TRANSLOCATING OXIDOREDUCTASE COMPLEX SUBUNIT C"/>
    <property type="match status" value="1"/>
</dbReference>
<dbReference type="Pfam" id="PF10531">
    <property type="entry name" value="SLBB"/>
    <property type="match status" value="1"/>
</dbReference>
<keyword evidence="6 8" id="KW-0408">Iron</keyword>
<keyword evidence="1 8" id="KW-0813">Transport</keyword>
<comment type="subunit">
    <text evidence="8">The complex is composed of six subunits: RnfA, RnfB, RnfC, RnfD, RnfE and RnfG.</text>
</comment>
<keyword evidence="7 8" id="KW-0411">Iron-sulfur</keyword>
<evidence type="ECO:0000313" key="11">
    <source>
        <dbReference type="EMBL" id="MBO1265202.1"/>
    </source>
</evidence>
<dbReference type="InterPro" id="IPR026902">
    <property type="entry name" value="RnfC_N"/>
</dbReference>
<dbReference type="PROSITE" id="PS00198">
    <property type="entry name" value="4FE4S_FER_1"/>
    <property type="match status" value="1"/>
</dbReference>
<dbReference type="RefSeq" id="WP_207599721.1">
    <property type="nucleotide sequence ID" value="NZ_JAFNJU010000006.1"/>
</dbReference>
<organism evidence="11 12">
    <name type="scientific">Proteiniclasticum aestuarii</name>
    <dbReference type="NCBI Taxonomy" id="2817862"/>
    <lineage>
        <taxon>Bacteria</taxon>
        <taxon>Bacillati</taxon>
        <taxon>Bacillota</taxon>
        <taxon>Clostridia</taxon>
        <taxon>Eubacteriales</taxon>
        <taxon>Clostridiaceae</taxon>
        <taxon>Proteiniclasticum</taxon>
    </lineage>
</organism>
<dbReference type="Proteomes" id="UP000664218">
    <property type="component" value="Unassembled WGS sequence"/>
</dbReference>
<keyword evidence="2 8" id="KW-0004">4Fe-4S</keyword>
<feature type="binding site" evidence="8">
    <location>
        <position position="406"/>
    </location>
    <ligand>
        <name>[4Fe-4S] cluster</name>
        <dbReference type="ChEBI" id="CHEBI:49883"/>
        <label>2</label>
    </ligand>
</feature>
<dbReference type="Pfam" id="PF13237">
    <property type="entry name" value="Fer4_10"/>
    <property type="match status" value="1"/>
</dbReference>
<evidence type="ECO:0000256" key="5">
    <source>
        <dbReference type="ARBA" id="ARBA00022982"/>
    </source>
</evidence>
<comment type="caution">
    <text evidence="11">The sequence shown here is derived from an EMBL/GenBank/DDBJ whole genome shotgun (WGS) entry which is preliminary data.</text>
</comment>
<keyword evidence="8" id="KW-1003">Cell membrane</keyword>
<feature type="domain" description="4Fe-4S ferredoxin-type" evidence="10">
    <location>
        <begin position="397"/>
        <end position="426"/>
    </location>
</feature>
<keyword evidence="3 8" id="KW-0479">Metal-binding</keyword>
<evidence type="ECO:0000256" key="2">
    <source>
        <dbReference type="ARBA" id="ARBA00022485"/>
    </source>
</evidence>
<feature type="binding site" evidence="8">
    <location>
        <position position="367"/>
    </location>
    <ligand>
        <name>[4Fe-4S] cluster</name>
        <dbReference type="ChEBI" id="CHEBI:49883"/>
        <label>1</label>
    </ligand>
</feature>
<dbReference type="GO" id="GO:0009055">
    <property type="term" value="F:electron transfer activity"/>
    <property type="evidence" value="ECO:0007669"/>
    <property type="project" value="InterPro"/>
</dbReference>
<feature type="binding site" evidence="8">
    <location>
        <position position="370"/>
    </location>
    <ligand>
        <name>[4Fe-4S] cluster</name>
        <dbReference type="ChEBI" id="CHEBI:49883"/>
        <label>1</label>
    </ligand>
</feature>
<accession>A0A939H6K6</accession>
<dbReference type="NCBIfam" id="TIGR01945">
    <property type="entry name" value="rnfC"/>
    <property type="match status" value="1"/>
</dbReference>
<protein>
    <recommendedName>
        <fullName evidence="8">Ion-translocating oxidoreductase complex subunit C</fullName>
        <ecNumber evidence="8">7.-.-.-</ecNumber>
    </recommendedName>
    <alternativeName>
        <fullName evidence="8">Rnf electron transport complex subunit C</fullName>
    </alternativeName>
</protein>
<feature type="domain" description="4Fe-4S ferredoxin-type" evidence="10">
    <location>
        <begin position="357"/>
        <end position="389"/>
    </location>
</feature>
<evidence type="ECO:0000256" key="1">
    <source>
        <dbReference type="ARBA" id="ARBA00022448"/>
    </source>
</evidence>
<dbReference type="PANTHER" id="PTHR43034">
    <property type="entry name" value="ION-TRANSLOCATING OXIDOREDUCTASE COMPLEX SUBUNIT C"/>
    <property type="match status" value="1"/>
</dbReference>
<evidence type="ECO:0000259" key="10">
    <source>
        <dbReference type="PROSITE" id="PS51379"/>
    </source>
</evidence>
<dbReference type="GO" id="GO:0046872">
    <property type="term" value="F:metal ion binding"/>
    <property type="evidence" value="ECO:0007669"/>
    <property type="project" value="UniProtKB-KW"/>
</dbReference>
<comment type="subcellular location">
    <subcellularLocation>
        <location evidence="8">Cell membrane</location>
        <topology evidence="8">Peripheral membrane protein</topology>
    </subcellularLocation>
</comment>
<dbReference type="InterPro" id="IPR011538">
    <property type="entry name" value="Nuo51_FMN-bd"/>
</dbReference>
<dbReference type="SUPFAM" id="SSF142019">
    <property type="entry name" value="Nqo1 FMN-binding domain-like"/>
    <property type="match status" value="1"/>
</dbReference>
<feature type="binding site" evidence="8">
    <location>
        <position position="412"/>
    </location>
    <ligand>
        <name>[4Fe-4S] cluster</name>
        <dbReference type="ChEBI" id="CHEBI:49883"/>
        <label>2</label>
    </ligand>
</feature>
<evidence type="ECO:0000256" key="7">
    <source>
        <dbReference type="ARBA" id="ARBA00023014"/>
    </source>
</evidence>
<dbReference type="GO" id="GO:0022900">
    <property type="term" value="P:electron transport chain"/>
    <property type="evidence" value="ECO:0007669"/>
    <property type="project" value="UniProtKB-UniRule"/>
</dbReference>
<keyword evidence="8" id="KW-1278">Translocase</keyword>
<dbReference type="PROSITE" id="PS51379">
    <property type="entry name" value="4FE4S_FER_2"/>
    <property type="match status" value="2"/>
</dbReference>
<feature type="binding site" evidence="8">
    <location>
        <position position="373"/>
    </location>
    <ligand>
        <name>[4Fe-4S] cluster</name>
        <dbReference type="ChEBI" id="CHEBI:49883"/>
        <label>1</label>
    </ligand>
</feature>
<evidence type="ECO:0000256" key="8">
    <source>
        <dbReference type="HAMAP-Rule" id="MF_00461"/>
    </source>
</evidence>
<feature type="binding site" evidence="8">
    <location>
        <position position="409"/>
    </location>
    <ligand>
        <name>[4Fe-4S] cluster</name>
        <dbReference type="ChEBI" id="CHEBI:49883"/>
        <label>2</label>
    </ligand>
</feature>
<reference evidence="11" key="1">
    <citation type="submission" date="2021-03" db="EMBL/GenBank/DDBJ databases">
        <title>Proteiniclasticum marinus sp. nov., isolated from tidal flat sediment.</title>
        <authorList>
            <person name="Namirimu T."/>
            <person name="Yang J.-A."/>
            <person name="Yang S.-H."/>
            <person name="Kim Y.-J."/>
            <person name="Kwon K.K."/>
        </authorList>
    </citation>
    <scope>NUCLEOTIDE SEQUENCE</scope>
    <source>
        <strain evidence="11">SCR006</strain>
    </source>
</reference>
<comment type="function">
    <text evidence="8">Part of a membrane-bound complex that couples electron transfer with translocation of ions across the membrane.</text>
</comment>
<dbReference type="GO" id="GO:0051539">
    <property type="term" value="F:4 iron, 4 sulfur cluster binding"/>
    <property type="evidence" value="ECO:0007669"/>
    <property type="project" value="UniProtKB-KW"/>
</dbReference>
<dbReference type="Gene3D" id="3.40.50.11540">
    <property type="entry name" value="NADH-ubiquinone oxidoreductase 51kDa subunit"/>
    <property type="match status" value="1"/>
</dbReference>
<name>A0A939H6K6_9CLOT</name>
<keyword evidence="8" id="KW-0472">Membrane</keyword>
<keyword evidence="5 8" id="KW-0249">Electron transport</keyword>
<dbReference type="EC" id="7.-.-.-" evidence="8"/>
<dbReference type="InterPro" id="IPR019554">
    <property type="entry name" value="Soluble_ligand-bd"/>
</dbReference>
<gene>
    <name evidence="11" type="primary">rsxC</name>
    <name evidence="8" type="synonym">rnfC</name>
    <name evidence="11" type="ORF">J3A84_09200</name>
</gene>
<feature type="binding site" evidence="8">
    <location>
        <position position="377"/>
    </location>
    <ligand>
        <name>[4Fe-4S] cluster</name>
        <dbReference type="ChEBI" id="CHEBI:49883"/>
        <label>2</label>
    </ligand>
</feature>
<evidence type="ECO:0000256" key="9">
    <source>
        <dbReference type="SAM" id="MobiDB-lite"/>
    </source>
</evidence>
<dbReference type="HAMAP" id="MF_00461">
    <property type="entry name" value="RsxC_RnfC"/>
    <property type="match status" value="1"/>
</dbReference>
<evidence type="ECO:0000256" key="3">
    <source>
        <dbReference type="ARBA" id="ARBA00022723"/>
    </source>
</evidence>
<dbReference type="AlphaFoldDB" id="A0A939H6K6"/>
<comment type="similarity">
    <text evidence="8">Belongs to the 4Fe4S bacterial-type ferredoxin family. RnfC subfamily.</text>
</comment>
<dbReference type="InterPro" id="IPR037225">
    <property type="entry name" value="Nuo51_FMN-bd_sf"/>
</dbReference>
<dbReference type="GO" id="GO:0005886">
    <property type="term" value="C:plasma membrane"/>
    <property type="evidence" value="ECO:0007669"/>
    <property type="project" value="UniProtKB-SubCell"/>
</dbReference>
<dbReference type="Pfam" id="PF01512">
    <property type="entry name" value="Complex1_51K"/>
    <property type="match status" value="1"/>
</dbReference>
<dbReference type="InterPro" id="IPR010208">
    <property type="entry name" value="Ion_transpt_RnfC/RsxC"/>
</dbReference>
<sequence length="442" mass="47416">MRIFFMGKHGGSHPKENKERTSHLPITVAKVPGELVFPLSMHIGAPAKTVVEVGQKVKIGTLLAEAGGFVCAPVHASVSGEVTAIEKRPTLSGPAECIVVKNDGKDTFEESIKEREVPGDNQEILDIIRNAGIVGMGGAAFPTAVKLDPPKGSVIDTLIINGAECEPYSTSDHRVMVEEGDEIIKGVQIARKLFPKLKKVFIAIEDNKPDAIEAMKKAASEEKDIEVRPLHTMYPRGSEKNLIKDLTGREVPPGGLPAGVRCVLMNVSTTRAVYRAVALGEPLYQRVVSVSGTPVKNPKNLLVRVGTPVESLLEECEGFTEPVEKLLSGGPMMGRALPDVKVPIIKAMTAITALTEEEARVGEESDCIMCAECIHVCPVSLQPILISEAYNRGDLDAAKKLGAMDCIECGNCSYICPSKISLLDNIRNAKAAIKAQQEKEGA</sequence>
<dbReference type="InterPro" id="IPR017896">
    <property type="entry name" value="4Fe4S_Fe-S-bd"/>
</dbReference>
<evidence type="ECO:0000313" key="12">
    <source>
        <dbReference type="Proteomes" id="UP000664218"/>
    </source>
</evidence>
<keyword evidence="12" id="KW-1185">Reference proteome</keyword>
<comment type="cofactor">
    <cofactor evidence="8">
        <name>[4Fe-4S] cluster</name>
        <dbReference type="ChEBI" id="CHEBI:49883"/>
    </cofactor>
    <text evidence="8">Binds 2 [4Fe-4S] clusters per subunit.</text>
</comment>
<feature type="region of interest" description="Disordered" evidence="9">
    <location>
        <begin position="1"/>
        <end position="20"/>
    </location>
</feature>
<dbReference type="EMBL" id="JAFNJU010000006">
    <property type="protein sequence ID" value="MBO1265202.1"/>
    <property type="molecule type" value="Genomic_DNA"/>
</dbReference>
<evidence type="ECO:0000256" key="4">
    <source>
        <dbReference type="ARBA" id="ARBA00022737"/>
    </source>
</evidence>
<evidence type="ECO:0000256" key="6">
    <source>
        <dbReference type="ARBA" id="ARBA00023004"/>
    </source>
</evidence>
<dbReference type="InterPro" id="IPR017900">
    <property type="entry name" value="4Fe4S_Fe_S_CS"/>
</dbReference>
<dbReference type="Pfam" id="PF13375">
    <property type="entry name" value="RnfC_N"/>
    <property type="match status" value="1"/>
</dbReference>
<keyword evidence="4 8" id="KW-0677">Repeat</keyword>
<dbReference type="NCBIfam" id="NF003454">
    <property type="entry name" value="PRK05035.1"/>
    <property type="match status" value="1"/>
</dbReference>
<dbReference type="SUPFAM" id="SSF46548">
    <property type="entry name" value="alpha-helical ferredoxin"/>
    <property type="match status" value="1"/>
</dbReference>
<feature type="binding site" evidence="8">
    <location>
        <position position="416"/>
    </location>
    <ligand>
        <name>[4Fe-4S] cluster</name>
        <dbReference type="ChEBI" id="CHEBI:49883"/>
        <label>1</label>
    </ligand>
</feature>